<dbReference type="SUPFAM" id="SSF55729">
    <property type="entry name" value="Acyl-CoA N-acyltransferases (Nat)"/>
    <property type="match status" value="1"/>
</dbReference>
<keyword evidence="2" id="KW-0808">Transferase</keyword>
<name>A0A075FPK3_9ARCH</name>
<evidence type="ECO:0000313" key="2">
    <source>
        <dbReference type="EMBL" id="AIE91421.1"/>
    </source>
</evidence>
<dbReference type="PROSITE" id="PS51186">
    <property type="entry name" value="GNAT"/>
    <property type="match status" value="1"/>
</dbReference>
<dbReference type="InterPro" id="IPR000182">
    <property type="entry name" value="GNAT_dom"/>
</dbReference>
<dbReference type="Gene3D" id="3.40.630.30">
    <property type="match status" value="1"/>
</dbReference>
<feature type="domain" description="N-acetyltransferase" evidence="1">
    <location>
        <begin position="1"/>
        <end position="162"/>
    </location>
</feature>
<reference evidence="2" key="1">
    <citation type="journal article" date="2014" name="Genome Biol. Evol.">
        <title>Pangenome evidence for extensive interdomain horizontal transfer affecting lineage core and shell genes in uncultured planktonic thaumarchaeota and euryarchaeota.</title>
        <authorList>
            <person name="Deschamps P."/>
            <person name="Zivanovic Y."/>
            <person name="Moreira D."/>
            <person name="Rodriguez-Valera F."/>
            <person name="Lopez-Garcia P."/>
        </authorList>
    </citation>
    <scope>NUCLEOTIDE SEQUENCE</scope>
</reference>
<proteinExistence type="predicted"/>
<accession>A0A075FPK3</accession>
<dbReference type="InterPro" id="IPR016181">
    <property type="entry name" value="Acyl_CoA_acyltransferase"/>
</dbReference>
<dbReference type="GO" id="GO:0016747">
    <property type="term" value="F:acyltransferase activity, transferring groups other than amino-acyl groups"/>
    <property type="evidence" value="ECO:0007669"/>
    <property type="project" value="InterPro"/>
</dbReference>
<dbReference type="EMBL" id="KF900338">
    <property type="protein sequence ID" value="AIE91421.1"/>
    <property type="molecule type" value="Genomic_DNA"/>
</dbReference>
<dbReference type="AlphaFoldDB" id="A0A075FPK3"/>
<dbReference type="Pfam" id="PF13508">
    <property type="entry name" value="Acetyltransf_7"/>
    <property type="match status" value="1"/>
</dbReference>
<evidence type="ECO:0000259" key="1">
    <source>
        <dbReference type="PROSITE" id="PS51186"/>
    </source>
</evidence>
<sequence length="162" mass="18979">MINEFTKSDYSEILHVVNDAAERYRNVIPDNCWKEPYMPESELLDVFGEGVKMFGYVQDNKLISVMGFQETMDVVLIRHAYTLTEHQGKGTGSTLLKYLLGRNKDSRLLVGTWRDAEWAIKFYEKFGFVLHEKKESTLLLEKYWNIPQKQIEHSAVLEKIRV</sequence>
<organism evidence="2">
    <name type="scientific">uncultured marine thaumarchaeote AD1000_11_E10</name>
    <dbReference type="NCBI Taxonomy" id="1455890"/>
    <lineage>
        <taxon>Archaea</taxon>
        <taxon>Nitrososphaerota</taxon>
        <taxon>environmental samples</taxon>
    </lineage>
</organism>
<protein>
    <submittedName>
        <fullName evidence="2">Acetyltransferase (GNAT) family protein</fullName>
    </submittedName>
</protein>